<comment type="subunit">
    <text evidence="3">Homodimer.</text>
</comment>
<sequence>MDKYTALRDELATLTTESSNPAWEDLASLSTIDLVTAMNHEDTQVPLAIAKALPVITEIIDQVAVRMRRGGRLIYIGAGTPGRLGVLDASECPPTFGTDPGQVVGVIAGGDSAIKSAAENIEDSASAGQTDIQALSLTADDTVIGISASGRTPYVLSALETAKAVGALTVGFACNQGSPIGATAAIALEIEVGPEFLTGSTRLKAGTCQKLVLNMISTLTMVRLGKTYRNLMVDLRANNEKLRARSERTVMRATGVSAIEAAAALESVDGSVKAAILVLLTGLPAEQAIDTLARRDGFLQAAITETQEAR</sequence>
<dbReference type="EMBL" id="CP011005">
    <property type="protein sequence ID" value="AJT42704.1"/>
    <property type="molecule type" value="Genomic_DNA"/>
</dbReference>
<dbReference type="InterPro" id="IPR001347">
    <property type="entry name" value="SIS_dom"/>
</dbReference>
<comment type="miscellaneous">
    <text evidence="3">A lyase-type mechanism (elimination/hydration) is suggested for the cleavage of the lactyl ether bond of MurNAc 6-phosphate, with the formation of an alpha,beta-unsaturated aldehyde intermediate with (E)-stereochemistry, followed by the syn addition of water to give product.</text>
</comment>
<dbReference type="KEGG" id="ari:UM93_16725"/>
<dbReference type="GO" id="GO:0046348">
    <property type="term" value="P:amino sugar catabolic process"/>
    <property type="evidence" value="ECO:0007669"/>
    <property type="project" value="InterPro"/>
</dbReference>
<dbReference type="Gene3D" id="1.10.8.1080">
    <property type="match status" value="1"/>
</dbReference>
<keyword evidence="6" id="KW-1185">Reference proteome</keyword>
<keyword evidence="1 3" id="KW-0456">Lyase</keyword>
<evidence type="ECO:0000313" key="6">
    <source>
        <dbReference type="Proteomes" id="UP000061839"/>
    </source>
</evidence>
<evidence type="ECO:0000256" key="3">
    <source>
        <dbReference type="HAMAP-Rule" id="MF_00068"/>
    </source>
</evidence>
<evidence type="ECO:0000256" key="2">
    <source>
        <dbReference type="ARBA" id="ARBA00023277"/>
    </source>
</evidence>
<dbReference type="GO" id="GO:0009750">
    <property type="term" value="P:response to fructose"/>
    <property type="evidence" value="ECO:0007669"/>
    <property type="project" value="TreeGrafter"/>
</dbReference>
<proteinExistence type="inferred from homology"/>
<dbReference type="GO" id="GO:0016835">
    <property type="term" value="F:carbon-oxygen lyase activity"/>
    <property type="evidence" value="ECO:0007669"/>
    <property type="project" value="UniProtKB-UniRule"/>
</dbReference>
<dbReference type="SUPFAM" id="SSF53697">
    <property type="entry name" value="SIS domain"/>
    <property type="match status" value="1"/>
</dbReference>
<evidence type="ECO:0000313" key="5">
    <source>
        <dbReference type="EMBL" id="AJT42704.1"/>
    </source>
</evidence>
<evidence type="ECO:0000256" key="1">
    <source>
        <dbReference type="ARBA" id="ARBA00023239"/>
    </source>
</evidence>
<protein>
    <recommendedName>
        <fullName evidence="3">N-acetylmuramic acid 6-phosphate etherase</fullName>
        <shortName evidence="3">MurNAc-6-P etherase</shortName>
        <ecNumber evidence="3">4.2.1.126</ecNumber>
    </recommendedName>
    <alternativeName>
        <fullName evidence="3">N-acetylmuramic acid 6-phosphate hydrolase</fullName>
    </alternativeName>
    <alternativeName>
        <fullName evidence="3">N-acetylmuramic acid 6-phosphate lyase</fullName>
    </alternativeName>
</protein>
<dbReference type="PROSITE" id="PS51464">
    <property type="entry name" value="SIS"/>
    <property type="match status" value="1"/>
</dbReference>
<feature type="domain" description="SIS" evidence="4">
    <location>
        <begin position="63"/>
        <end position="226"/>
    </location>
</feature>
<comment type="function">
    <text evidence="3">Specifically catalyzes the cleavage of the D-lactyl ether substituent of MurNAc 6-phosphate, producing GlcNAc 6-phosphate and D-lactate.</text>
</comment>
<dbReference type="Pfam" id="PF22645">
    <property type="entry name" value="GKRP_SIS_N"/>
    <property type="match status" value="1"/>
</dbReference>
<dbReference type="GO" id="GO:0070095">
    <property type="term" value="F:fructose-6-phosphate binding"/>
    <property type="evidence" value="ECO:0007669"/>
    <property type="project" value="TreeGrafter"/>
</dbReference>
<dbReference type="PANTHER" id="PTHR10088">
    <property type="entry name" value="GLUCOKINASE REGULATORY PROTEIN"/>
    <property type="match status" value="1"/>
</dbReference>
<dbReference type="GO" id="GO:0030246">
    <property type="term" value="F:carbohydrate binding"/>
    <property type="evidence" value="ECO:0007669"/>
    <property type="project" value="TreeGrafter"/>
</dbReference>
<accession>A0A0D4C2D5</accession>
<evidence type="ECO:0000259" key="4">
    <source>
        <dbReference type="PROSITE" id="PS51464"/>
    </source>
</evidence>
<dbReference type="InterPro" id="IPR040190">
    <property type="entry name" value="MURQ/GCKR"/>
</dbReference>
<dbReference type="UniPathway" id="UPA00342"/>
<dbReference type="EC" id="4.2.1.126" evidence="3"/>
<dbReference type="InterPro" id="IPR005488">
    <property type="entry name" value="Etherase_MurQ"/>
</dbReference>
<dbReference type="InterPro" id="IPR046348">
    <property type="entry name" value="SIS_dom_sf"/>
</dbReference>
<comment type="similarity">
    <text evidence="3">Belongs to the GCKR-like family. MurNAc-6-P etherase subfamily.</text>
</comment>
<comment type="catalytic activity">
    <reaction evidence="3">
        <text>N-acetyl-D-muramate 6-phosphate + H2O = N-acetyl-D-glucosamine 6-phosphate + (R)-lactate</text>
        <dbReference type="Rhea" id="RHEA:26410"/>
        <dbReference type="ChEBI" id="CHEBI:15377"/>
        <dbReference type="ChEBI" id="CHEBI:16004"/>
        <dbReference type="ChEBI" id="CHEBI:57513"/>
        <dbReference type="ChEBI" id="CHEBI:58722"/>
        <dbReference type="EC" id="4.2.1.126"/>
    </reaction>
</comment>
<dbReference type="InterPro" id="IPR005486">
    <property type="entry name" value="Glucokinase_regulatory_CS"/>
</dbReference>
<comment type="pathway">
    <text evidence="3">Amino-sugar metabolism; N-acetylmuramate degradation.</text>
</comment>
<organism evidence="5 6">
    <name type="scientific">Psychromicrobium lacuslunae</name>
    <dbReference type="NCBI Taxonomy" id="1618207"/>
    <lineage>
        <taxon>Bacteria</taxon>
        <taxon>Bacillati</taxon>
        <taxon>Actinomycetota</taxon>
        <taxon>Actinomycetes</taxon>
        <taxon>Micrococcales</taxon>
        <taxon>Micrococcaceae</taxon>
        <taxon>Psychromicrobium</taxon>
    </lineage>
</organism>
<reference evidence="5 6" key="1">
    <citation type="journal article" date="2015" name="Genome Announc.">
        <title>Complete Genome Sequencing of Protease-Producing Novel Arthrobacter sp. Strain IHBB 11108 Using PacBio Single-Molecule Real-Time Sequencing Technology.</title>
        <authorList>
            <person name="Kiran S."/>
            <person name="Swarnkar M.K."/>
            <person name="Pal M."/>
            <person name="Thakur R."/>
            <person name="Tewari R."/>
            <person name="Singh A.K."/>
            <person name="Gulati A."/>
        </authorList>
    </citation>
    <scope>NUCLEOTIDE SEQUENCE [LARGE SCALE GENOMIC DNA]</scope>
    <source>
        <strain evidence="5 6">IHBB 11108</strain>
    </source>
</reference>
<dbReference type="NCBIfam" id="NF009222">
    <property type="entry name" value="PRK12570.1"/>
    <property type="match status" value="1"/>
</dbReference>
<feature type="active site" description="Proton donor" evidence="3">
    <location>
        <position position="91"/>
    </location>
</feature>
<dbReference type="GO" id="GO:0019899">
    <property type="term" value="F:enzyme binding"/>
    <property type="evidence" value="ECO:0007669"/>
    <property type="project" value="TreeGrafter"/>
</dbReference>
<keyword evidence="2 3" id="KW-0119">Carbohydrate metabolism</keyword>
<dbReference type="Proteomes" id="UP000061839">
    <property type="component" value="Chromosome"/>
</dbReference>
<dbReference type="GO" id="GO:0042593">
    <property type="term" value="P:glucose homeostasis"/>
    <property type="evidence" value="ECO:0007669"/>
    <property type="project" value="TreeGrafter"/>
</dbReference>
<dbReference type="AlphaFoldDB" id="A0A0D4C2D5"/>
<dbReference type="PATRIC" id="fig|1618207.4.peg.3398"/>
<dbReference type="NCBIfam" id="NF003915">
    <property type="entry name" value="PRK05441.1"/>
    <property type="match status" value="1"/>
</dbReference>
<dbReference type="NCBIfam" id="TIGR00274">
    <property type="entry name" value="N-acetylmuramic acid 6-phosphate etherase"/>
    <property type="match status" value="1"/>
</dbReference>
<dbReference type="HOGENOM" id="CLU_049049_1_1_11"/>
<feature type="active site" evidence="3">
    <location>
        <position position="122"/>
    </location>
</feature>
<dbReference type="Gene3D" id="3.40.50.10490">
    <property type="entry name" value="Glucose-6-phosphate isomerase like protein, domain 1"/>
    <property type="match status" value="1"/>
</dbReference>
<dbReference type="RefSeq" id="WP_045076594.1">
    <property type="nucleotide sequence ID" value="NZ_CP011005.1"/>
</dbReference>
<dbReference type="GO" id="GO:0097173">
    <property type="term" value="P:N-acetylmuramic acid catabolic process"/>
    <property type="evidence" value="ECO:0007669"/>
    <property type="project" value="UniProtKB-UniPathway"/>
</dbReference>
<dbReference type="CDD" id="cd05007">
    <property type="entry name" value="SIS_Etherase"/>
    <property type="match status" value="1"/>
</dbReference>
<dbReference type="HAMAP" id="MF_00068">
    <property type="entry name" value="MurQ"/>
    <property type="match status" value="1"/>
</dbReference>
<dbReference type="GO" id="GO:0004857">
    <property type="term" value="F:enzyme inhibitor activity"/>
    <property type="evidence" value="ECO:0007669"/>
    <property type="project" value="TreeGrafter"/>
</dbReference>
<dbReference type="FunFam" id="3.40.50.10490:FF:000014">
    <property type="entry name" value="N-acetylmuramic acid 6-phosphate etherase"/>
    <property type="match status" value="1"/>
</dbReference>
<dbReference type="PROSITE" id="PS01272">
    <property type="entry name" value="GCKR"/>
    <property type="match status" value="1"/>
</dbReference>
<dbReference type="STRING" id="1618207.UM93_16725"/>
<gene>
    <name evidence="3" type="primary">murQ</name>
    <name evidence="5" type="ORF">UM93_16725</name>
</gene>
<dbReference type="PANTHER" id="PTHR10088:SF4">
    <property type="entry name" value="GLUCOKINASE REGULATORY PROTEIN"/>
    <property type="match status" value="1"/>
</dbReference>
<dbReference type="GO" id="GO:0005829">
    <property type="term" value="C:cytosol"/>
    <property type="evidence" value="ECO:0007669"/>
    <property type="project" value="TreeGrafter"/>
</dbReference>
<dbReference type="OrthoDB" id="9813395at2"/>
<name>A0A0D4C2D5_9MICC</name>